<organism evidence="8">
    <name type="scientific">Ganoderma boninense</name>
    <dbReference type="NCBI Taxonomy" id="34458"/>
    <lineage>
        <taxon>Eukaryota</taxon>
        <taxon>Fungi</taxon>
        <taxon>Dikarya</taxon>
        <taxon>Basidiomycota</taxon>
        <taxon>Agaricomycotina</taxon>
        <taxon>Agaricomycetes</taxon>
        <taxon>Polyporales</taxon>
        <taxon>Polyporaceae</taxon>
        <taxon>Ganoderma</taxon>
    </lineage>
</organism>
<dbReference type="PROSITE" id="PS01127">
    <property type="entry name" value="EF_TS_2"/>
    <property type="match status" value="1"/>
</dbReference>
<proteinExistence type="inferred from homology"/>
<dbReference type="InterPro" id="IPR014039">
    <property type="entry name" value="Transl_elong_EFTs/EF1B_dimer"/>
</dbReference>
<evidence type="ECO:0000256" key="4">
    <source>
        <dbReference type="ARBA" id="ARBA00022946"/>
    </source>
</evidence>
<dbReference type="InterPro" id="IPR018101">
    <property type="entry name" value="Transl_elong_Ts_CS"/>
</dbReference>
<dbReference type="AlphaFoldDB" id="A0A5K1JUK3"/>
<comment type="similarity">
    <text evidence="1 6">Belongs to the EF-Ts family.</text>
</comment>
<evidence type="ECO:0000259" key="7">
    <source>
        <dbReference type="Pfam" id="PF00889"/>
    </source>
</evidence>
<dbReference type="GO" id="GO:0070125">
    <property type="term" value="P:mitochondrial translational elongation"/>
    <property type="evidence" value="ECO:0007669"/>
    <property type="project" value="TreeGrafter"/>
</dbReference>
<evidence type="ECO:0000256" key="3">
    <source>
        <dbReference type="ARBA" id="ARBA00022917"/>
    </source>
</evidence>
<dbReference type="InterPro" id="IPR001816">
    <property type="entry name" value="Transl_elong_EFTs/EF1B"/>
</dbReference>
<evidence type="ECO:0000256" key="1">
    <source>
        <dbReference type="ARBA" id="ARBA00005532"/>
    </source>
</evidence>
<evidence type="ECO:0000256" key="5">
    <source>
        <dbReference type="ARBA" id="ARBA00023128"/>
    </source>
</evidence>
<keyword evidence="2 6" id="KW-0251">Elongation factor</keyword>
<dbReference type="SUPFAM" id="SSF46934">
    <property type="entry name" value="UBA-like"/>
    <property type="match status" value="1"/>
</dbReference>
<name>A0A5K1JUK3_9APHY</name>
<dbReference type="Gene3D" id="1.10.8.10">
    <property type="entry name" value="DNA helicase RuvA subunit, C-terminal domain"/>
    <property type="match status" value="1"/>
</dbReference>
<dbReference type="Gene3D" id="3.30.479.20">
    <property type="entry name" value="Elongation factor Ts, dimerisation domain"/>
    <property type="match status" value="1"/>
</dbReference>
<dbReference type="EMBL" id="LR724797">
    <property type="protein sequence ID" value="VWO95413.1"/>
    <property type="molecule type" value="Genomic_DNA"/>
</dbReference>
<keyword evidence="3 6" id="KW-0648">Protein biosynthesis</keyword>
<evidence type="ECO:0000313" key="8">
    <source>
        <dbReference type="EMBL" id="VWO95413.1"/>
    </source>
</evidence>
<dbReference type="Pfam" id="PF00889">
    <property type="entry name" value="EF_TS"/>
    <property type="match status" value="1"/>
</dbReference>
<comment type="function">
    <text evidence="6">Associates with the EF-Tu.GDP complex and induces the exchange of GDP to GTP. It remains bound to the aminoacyl-tRNA.EF-Tu.GTP complex up to the GTP hydrolysis stage on the ribosome.</text>
</comment>
<comment type="subcellular location">
    <subcellularLocation>
        <location evidence="6">Mitochondrion</location>
    </subcellularLocation>
</comment>
<accession>A0A5K1JUK3</accession>
<dbReference type="SUPFAM" id="SSF54713">
    <property type="entry name" value="Elongation factor Ts (EF-Ts), dimerisation domain"/>
    <property type="match status" value="1"/>
</dbReference>
<gene>
    <name evidence="8" type="primary">I1RWP1</name>
    <name evidence="6" type="synonym">TSF1</name>
</gene>
<dbReference type="PANTHER" id="PTHR11741:SF0">
    <property type="entry name" value="ELONGATION FACTOR TS, MITOCHONDRIAL"/>
    <property type="match status" value="1"/>
</dbReference>
<dbReference type="InterPro" id="IPR009060">
    <property type="entry name" value="UBA-like_sf"/>
</dbReference>
<keyword evidence="4" id="KW-0809">Transit peptide</keyword>
<keyword evidence="5 6" id="KW-0496">Mitochondrion</keyword>
<evidence type="ECO:0000256" key="6">
    <source>
        <dbReference type="HAMAP-Rule" id="MF_03135"/>
    </source>
</evidence>
<feature type="domain" description="Translation elongation factor EFTs/EF1B dimerisation" evidence="7">
    <location>
        <begin position="106"/>
        <end position="214"/>
    </location>
</feature>
<dbReference type="PANTHER" id="PTHR11741">
    <property type="entry name" value="ELONGATION FACTOR TS"/>
    <property type="match status" value="1"/>
</dbReference>
<protein>
    <recommendedName>
        <fullName evidence="6">Elongation factor Ts, mitochondrial</fullName>
        <shortName evidence="6">EF-Ts</shortName>
        <shortName evidence="6">EF-TsMt</shortName>
    </recommendedName>
</protein>
<sequence>MYALRRAATSAPRFYSTSAPVKPSVKLIAELRKMTEGVSLTKAREALAASNNDLQAALTWLDTDRAATGAAKVAKLADRVAGQGLIGVHVLSPGLRTGASGSAVRAAMVELNCETDFVARNELFNKLLGDIAHTAAFLAEPHVAAEGAEGEGLIRDVDLDALCDAPLLDHIDPLGAGTSPAGRLSAHTHTIGSAVRDLVTKVGEKITLRRAVGVARNPLPRHERDLGLRVFPYLHGAVTVPTNGTKGALGLLAFQANGLQDLVADEKFQTELGALQRSLGRTIVGFPVRRVGRPGEEDAEALYSQPSDMFMNASGKTVLEELKNWAERNGMGRGGSDDGAVAMVEFKKWSVGEPLESTESS</sequence>
<evidence type="ECO:0000256" key="2">
    <source>
        <dbReference type="ARBA" id="ARBA00022768"/>
    </source>
</evidence>
<dbReference type="GO" id="GO:0003746">
    <property type="term" value="F:translation elongation factor activity"/>
    <property type="evidence" value="ECO:0007669"/>
    <property type="project" value="UniProtKB-UniRule"/>
</dbReference>
<dbReference type="InterPro" id="IPR036402">
    <property type="entry name" value="EF-Ts_dimer_sf"/>
</dbReference>
<dbReference type="GO" id="GO:0005739">
    <property type="term" value="C:mitochondrion"/>
    <property type="evidence" value="ECO:0007669"/>
    <property type="project" value="UniProtKB-SubCell"/>
</dbReference>
<dbReference type="HAMAP" id="MF_00050">
    <property type="entry name" value="EF_Ts"/>
    <property type="match status" value="1"/>
</dbReference>
<reference evidence="8" key="1">
    <citation type="submission" date="2019-10" db="EMBL/GenBank/DDBJ databases">
        <authorList>
            <person name="Nor Muhammad N."/>
        </authorList>
    </citation>
    <scope>NUCLEOTIDE SEQUENCE</scope>
</reference>